<gene>
    <name evidence="2" type="ORF">RIMI_LOCUS7942303</name>
</gene>
<dbReference type="EMBL" id="CAUEEQ010015407">
    <property type="protein sequence ID" value="CAJ0939084.1"/>
    <property type="molecule type" value="Genomic_DNA"/>
</dbReference>
<proteinExistence type="predicted"/>
<keyword evidence="3" id="KW-1185">Reference proteome</keyword>
<reference evidence="2" key="1">
    <citation type="submission" date="2023-07" db="EMBL/GenBank/DDBJ databases">
        <authorList>
            <person name="Stuckert A."/>
        </authorList>
    </citation>
    <scope>NUCLEOTIDE SEQUENCE</scope>
</reference>
<name>A0ABN9LG69_9NEOB</name>
<evidence type="ECO:0000256" key="1">
    <source>
        <dbReference type="SAM" id="MobiDB-lite"/>
    </source>
</evidence>
<protein>
    <submittedName>
        <fullName evidence="2">Uncharacterized protein</fullName>
    </submittedName>
</protein>
<accession>A0ABN9LG69</accession>
<evidence type="ECO:0000313" key="3">
    <source>
        <dbReference type="Proteomes" id="UP001176940"/>
    </source>
</evidence>
<comment type="caution">
    <text evidence="2">The sequence shown here is derived from an EMBL/GenBank/DDBJ whole genome shotgun (WGS) entry which is preliminary data.</text>
</comment>
<sequence>MPEDVLWKDNMERGDHLNCTDANGVTRRVNYTRNGFDDPTSAAPSITGPRSMAPNSTDPKNTTVSFHCFSCFHANKNNDDPSTL</sequence>
<evidence type="ECO:0000313" key="2">
    <source>
        <dbReference type="EMBL" id="CAJ0939084.1"/>
    </source>
</evidence>
<dbReference type="Proteomes" id="UP001176940">
    <property type="component" value="Unassembled WGS sequence"/>
</dbReference>
<organism evidence="2 3">
    <name type="scientific">Ranitomeya imitator</name>
    <name type="common">mimic poison frog</name>
    <dbReference type="NCBI Taxonomy" id="111125"/>
    <lineage>
        <taxon>Eukaryota</taxon>
        <taxon>Metazoa</taxon>
        <taxon>Chordata</taxon>
        <taxon>Craniata</taxon>
        <taxon>Vertebrata</taxon>
        <taxon>Euteleostomi</taxon>
        <taxon>Amphibia</taxon>
        <taxon>Batrachia</taxon>
        <taxon>Anura</taxon>
        <taxon>Neobatrachia</taxon>
        <taxon>Hyloidea</taxon>
        <taxon>Dendrobatidae</taxon>
        <taxon>Dendrobatinae</taxon>
        <taxon>Ranitomeya</taxon>
    </lineage>
</organism>
<feature type="region of interest" description="Disordered" evidence="1">
    <location>
        <begin position="30"/>
        <end position="59"/>
    </location>
</feature>